<keyword evidence="3" id="KW-0808">Transferase</keyword>
<dbReference type="InterPro" id="IPR001296">
    <property type="entry name" value="Glyco_trans_1"/>
</dbReference>
<accession>A0A5B9DNF5</accession>
<dbReference type="PANTHER" id="PTHR12526">
    <property type="entry name" value="GLYCOSYLTRANSFERASE"/>
    <property type="match status" value="1"/>
</dbReference>
<dbReference type="KEGG" id="yti:FNA67_09805"/>
<dbReference type="Pfam" id="PF00534">
    <property type="entry name" value="Glycos_transf_1"/>
    <property type="match status" value="1"/>
</dbReference>
<dbReference type="EMBL" id="CP041690">
    <property type="protein sequence ID" value="QEE20445.1"/>
    <property type="molecule type" value="Genomic_DNA"/>
</dbReference>
<dbReference type="CDD" id="cd03801">
    <property type="entry name" value="GT4_PimA-like"/>
    <property type="match status" value="1"/>
</dbReference>
<evidence type="ECO:0000259" key="2">
    <source>
        <dbReference type="Pfam" id="PF13439"/>
    </source>
</evidence>
<protein>
    <submittedName>
        <fullName evidence="3">Glycosyltransferase family 4 protein</fullName>
    </submittedName>
</protein>
<dbReference type="Pfam" id="PF13439">
    <property type="entry name" value="Glyco_transf_4"/>
    <property type="match status" value="1"/>
</dbReference>
<dbReference type="Gene3D" id="3.40.50.2000">
    <property type="entry name" value="Glycogen Phosphorylase B"/>
    <property type="match status" value="2"/>
</dbReference>
<sequence>MPEQKLRILQVLRAPVGGLFRHVLDLTTGLAARGHEIGIVVDSLSADALTERKLAPIAELATLGIHRLPMPRVAGAGDVTTPFRIRSLATNLRIDVLHGHGAKGGVNARLGRLASKRAALYTPHGGTLHFGPGSMSGKVFRSIERALLPLTDAVIFESAFARGAYRSTIAQPRCPDPVVHNGLASPEFEPVTPDADAADFLFVGELRDLKGVHILLEAFSRLRRPDGSLPTLLLVGDGPDRSRYAEMVSALSLAERVTIPGAQVARTTFPRGQCMVVPSLAESLPYIVLEAAAAGLPVIATDVGGVKEIFGPTSSSLVPASDVSALQAAMQAFLDRPAEARAEARERLEFIAPRFSLDAMTEAIESLYHQAIATR</sequence>
<dbReference type="AlphaFoldDB" id="A0A5B9DNF5"/>
<dbReference type="RefSeq" id="WP_147655916.1">
    <property type="nucleotide sequence ID" value="NZ_BMFM01000001.1"/>
</dbReference>
<evidence type="ECO:0000259" key="1">
    <source>
        <dbReference type="Pfam" id="PF00534"/>
    </source>
</evidence>
<dbReference type="InterPro" id="IPR028098">
    <property type="entry name" value="Glyco_trans_4-like_N"/>
</dbReference>
<dbReference type="GO" id="GO:0016757">
    <property type="term" value="F:glycosyltransferase activity"/>
    <property type="evidence" value="ECO:0007669"/>
    <property type="project" value="UniProtKB-ARBA"/>
</dbReference>
<feature type="domain" description="Glycosyl transferase family 1" evidence="1">
    <location>
        <begin position="194"/>
        <end position="346"/>
    </location>
</feature>
<organism evidence="3 4">
    <name type="scientific">Paradevosia tibetensis</name>
    <dbReference type="NCBI Taxonomy" id="1447062"/>
    <lineage>
        <taxon>Bacteria</taxon>
        <taxon>Pseudomonadati</taxon>
        <taxon>Pseudomonadota</taxon>
        <taxon>Alphaproteobacteria</taxon>
        <taxon>Hyphomicrobiales</taxon>
        <taxon>Devosiaceae</taxon>
        <taxon>Paradevosia</taxon>
    </lineage>
</organism>
<evidence type="ECO:0000313" key="4">
    <source>
        <dbReference type="Proteomes" id="UP000321062"/>
    </source>
</evidence>
<keyword evidence="4" id="KW-1185">Reference proteome</keyword>
<feature type="domain" description="Glycosyltransferase subfamily 4-like N-terminal" evidence="2">
    <location>
        <begin position="16"/>
        <end position="182"/>
    </location>
</feature>
<dbReference type="Proteomes" id="UP000321062">
    <property type="component" value="Chromosome"/>
</dbReference>
<gene>
    <name evidence="3" type="ORF">FNA67_09805</name>
</gene>
<evidence type="ECO:0000313" key="3">
    <source>
        <dbReference type="EMBL" id="QEE20445.1"/>
    </source>
</evidence>
<reference evidence="3 4" key="1">
    <citation type="journal article" date="2015" name="Int. J. Syst. Evol. Microbiol.">
        <title>Youhaiella tibetensis gen. nov., sp. nov., isolated from subsurface sediment.</title>
        <authorList>
            <person name="Wang Y.X."/>
            <person name="Huang F.Q."/>
            <person name="Nogi Y."/>
            <person name="Pang S.J."/>
            <person name="Wang P.K."/>
            <person name="Lv J."/>
        </authorList>
    </citation>
    <scope>NUCLEOTIDE SEQUENCE [LARGE SCALE GENOMIC DNA]</scope>
    <source>
        <strain evidence="4">fig4</strain>
    </source>
</reference>
<proteinExistence type="predicted"/>
<name>A0A5B9DNF5_9HYPH</name>
<dbReference type="SUPFAM" id="SSF53756">
    <property type="entry name" value="UDP-Glycosyltransferase/glycogen phosphorylase"/>
    <property type="match status" value="1"/>
</dbReference>
<dbReference type="OrthoDB" id="9806708at2"/>